<feature type="compositionally biased region" description="Low complexity" evidence="1">
    <location>
        <begin position="1"/>
        <end position="21"/>
    </location>
</feature>
<dbReference type="EMBL" id="JANPWB010000005">
    <property type="protein sequence ID" value="KAJ1185014.1"/>
    <property type="molecule type" value="Genomic_DNA"/>
</dbReference>
<protein>
    <submittedName>
        <fullName evidence="2">Uncharacterized protein</fullName>
    </submittedName>
</protein>
<keyword evidence="3" id="KW-1185">Reference proteome</keyword>
<evidence type="ECO:0000313" key="3">
    <source>
        <dbReference type="Proteomes" id="UP001066276"/>
    </source>
</evidence>
<sequence length="157" mass="16597">MRRRGPAASAPVPGSAGQAPQRVQVGRSKDGVSPWGAPRRMHTVRQTDPAPPGSEGEHGQGLGRLAHNDDPCSPPKRGPRPRPLQCSCRLLRSRAVGVVFRRSLQRPYLCRGLHPLRGLVSGIAGNRITADFGGPRAELLAPASAPAAILATPKSTF</sequence>
<name>A0AAV7U7G7_PLEWA</name>
<accession>A0AAV7U7G7</accession>
<feature type="region of interest" description="Disordered" evidence="1">
    <location>
        <begin position="1"/>
        <end position="84"/>
    </location>
</feature>
<comment type="caution">
    <text evidence="2">The sequence shown here is derived from an EMBL/GenBank/DDBJ whole genome shotgun (WGS) entry which is preliminary data.</text>
</comment>
<reference evidence="2" key="1">
    <citation type="journal article" date="2022" name="bioRxiv">
        <title>Sequencing and chromosome-scale assembly of the giantPleurodeles waltlgenome.</title>
        <authorList>
            <person name="Brown T."/>
            <person name="Elewa A."/>
            <person name="Iarovenko S."/>
            <person name="Subramanian E."/>
            <person name="Araus A.J."/>
            <person name="Petzold A."/>
            <person name="Susuki M."/>
            <person name="Suzuki K.-i.T."/>
            <person name="Hayashi T."/>
            <person name="Toyoda A."/>
            <person name="Oliveira C."/>
            <person name="Osipova E."/>
            <person name="Leigh N.D."/>
            <person name="Simon A."/>
            <person name="Yun M.H."/>
        </authorList>
    </citation>
    <scope>NUCLEOTIDE SEQUENCE</scope>
    <source>
        <strain evidence="2">20211129_DDA</strain>
        <tissue evidence="2">Liver</tissue>
    </source>
</reference>
<dbReference type="AlphaFoldDB" id="A0AAV7U7G7"/>
<evidence type="ECO:0000313" key="2">
    <source>
        <dbReference type="EMBL" id="KAJ1185014.1"/>
    </source>
</evidence>
<proteinExistence type="predicted"/>
<organism evidence="2 3">
    <name type="scientific">Pleurodeles waltl</name>
    <name type="common">Iberian ribbed newt</name>
    <dbReference type="NCBI Taxonomy" id="8319"/>
    <lineage>
        <taxon>Eukaryota</taxon>
        <taxon>Metazoa</taxon>
        <taxon>Chordata</taxon>
        <taxon>Craniata</taxon>
        <taxon>Vertebrata</taxon>
        <taxon>Euteleostomi</taxon>
        <taxon>Amphibia</taxon>
        <taxon>Batrachia</taxon>
        <taxon>Caudata</taxon>
        <taxon>Salamandroidea</taxon>
        <taxon>Salamandridae</taxon>
        <taxon>Pleurodelinae</taxon>
        <taxon>Pleurodeles</taxon>
    </lineage>
</organism>
<gene>
    <name evidence="2" type="ORF">NDU88_001810</name>
</gene>
<evidence type="ECO:0000256" key="1">
    <source>
        <dbReference type="SAM" id="MobiDB-lite"/>
    </source>
</evidence>
<dbReference type="Proteomes" id="UP001066276">
    <property type="component" value="Chromosome 3_1"/>
</dbReference>